<name>A0ABQ0W9Y3_9GAMM</name>
<keyword evidence="1" id="KW-0472">Membrane</keyword>
<dbReference type="PANTHER" id="PTHR23523">
    <property type="match status" value="1"/>
</dbReference>
<accession>A0ABQ0W9Y3</accession>
<dbReference type="PANTHER" id="PTHR23523:SF1">
    <property type="entry name" value="CYANATE TRANSPORT PROTEIN CYNX"/>
    <property type="match status" value="1"/>
</dbReference>
<feature type="transmembrane region" description="Helical" evidence="1">
    <location>
        <begin position="36"/>
        <end position="56"/>
    </location>
</feature>
<dbReference type="Proteomes" id="UP000321726">
    <property type="component" value="Unassembled WGS sequence"/>
</dbReference>
<comment type="caution">
    <text evidence="2">The sequence shown here is derived from an EMBL/GenBank/DDBJ whole genome shotgun (WGS) entry which is preliminary data.</text>
</comment>
<evidence type="ECO:0000313" key="2">
    <source>
        <dbReference type="EMBL" id="GEN22445.1"/>
    </source>
</evidence>
<dbReference type="InterPro" id="IPR036259">
    <property type="entry name" value="MFS_trans_sf"/>
</dbReference>
<sequence>MKACRANISGRVQGIGYFIAAFSPLGAGFIRDLTGTFSSAWAFLALVTVVLMATCLRFDPERYSQVIVN</sequence>
<evidence type="ECO:0000313" key="3">
    <source>
        <dbReference type="Proteomes" id="UP000321726"/>
    </source>
</evidence>
<protein>
    <submittedName>
        <fullName evidence="2">Uncharacterized protein</fullName>
    </submittedName>
</protein>
<keyword evidence="1" id="KW-0812">Transmembrane</keyword>
<organism evidence="2 3">
    <name type="scientific">Halomonas cupida</name>
    <dbReference type="NCBI Taxonomy" id="44933"/>
    <lineage>
        <taxon>Bacteria</taxon>
        <taxon>Pseudomonadati</taxon>
        <taxon>Pseudomonadota</taxon>
        <taxon>Gammaproteobacteria</taxon>
        <taxon>Oceanospirillales</taxon>
        <taxon>Halomonadaceae</taxon>
        <taxon>Halomonas</taxon>
    </lineage>
</organism>
<feature type="transmembrane region" description="Helical" evidence="1">
    <location>
        <begin position="12"/>
        <end position="30"/>
    </location>
</feature>
<dbReference type="SUPFAM" id="SSF103473">
    <property type="entry name" value="MFS general substrate transporter"/>
    <property type="match status" value="1"/>
</dbReference>
<reference evidence="2 3" key="1">
    <citation type="submission" date="2019-07" db="EMBL/GenBank/DDBJ databases">
        <title>Whole genome shotgun sequence of Halomonas cupida NBRC 102219.</title>
        <authorList>
            <person name="Hosoyama A."/>
            <person name="Uohara A."/>
            <person name="Ohji S."/>
            <person name="Ichikawa N."/>
        </authorList>
    </citation>
    <scope>NUCLEOTIDE SEQUENCE [LARGE SCALE GENOMIC DNA]</scope>
    <source>
        <strain evidence="2 3">NBRC 102219</strain>
    </source>
</reference>
<keyword evidence="3" id="KW-1185">Reference proteome</keyword>
<gene>
    <name evidence="2" type="ORF">HCU01_03940</name>
</gene>
<dbReference type="InterPro" id="IPR052524">
    <property type="entry name" value="MFS_Cyanate_Porter"/>
</dbReference>
<evidence type="ECO:0000256" key="1">
    <source>
        <dbReference type="SAM" id="Phobius"/>
    </source>
</evidence>
<keyword evidence="1" id="KW-1133">Transmembrane helix</keyword>
<proteinExistence type="predicted"/>
<dbReference type="EMBL" id="BJXU01000013">
    <property type="protein sequence ID" value="GEN22445.1"/>
    <property type="molecule type" value="Genomic_DNA"/>
</dbReference>